<keyword evidence="2" id="KW-1185">Reference proteome</keyword>
<reference evidence="1 2" key="1">
    <citation type="journal article" date="2021" name="Elife">
        <title>Chloroplast acquisition without the gene transfer in kleptoplastic sea slugs, Plakobranchus ocellatus.</title>
        <authorList>
            <person name="Maeda T."/>
            <person name="Takahashi S."/>
            <person name="Yoshida T."/>
            <person name="Shimamura S."/>
            <person name="Takaki Y."/>
            <person name="Nagai Y."/>
            <person name="Toyoda A."/>
            <person name="Suzuki Y."/>
            <person name="Arimoto A."/>
            <person name="Ishii H."/>
            <person name="Satoh N."/>
            <person name="Nishiyama T."/>
            <person name="Hasebe M."/>
            <person name="Maruyama T."/>
            <person name="Minagawa J."/>
            <person name="Obokata J."/>
            <person name="Shigenobu S."/>
        </authorList>
    </citation>
    <scope>NUCLEOTIDE SEQUENCE [LARGE SCALE GENOMIC DNA]</scope>
</reference>
<evidence type="ECO:0000313" key="1">
    <source>
        <dbReference type="EMBL" id="GFN86938.1"/>
    </source>
</evidence>
<accession>A0AAV3YV38</accession>
<protein>
    <submittedName>
        <fullName evidence="1">Uncharacterized protein</fullName>
    </submittedName>
</protein>
<dbReference type="Proteomes" id="UP000735302">
    <property type="component" value="Unassembled WGS sequence"/>
</dbReference>
<proteinExistence type="predicted"/>
<evidence type="ECO:0000313" key="2">
    <source>
        <dbReference type="Proteomes" id="UP000735302"/>
    </source>
</evidence>
<organism evidence="1 2">
    <name type="scientific">Plakobranchus ocellatus</name>
    <dbReference type="NCBI Taxonomy" id="259542"/>
    <lineage>
        <taxon>Eukaryota</taxon>
        <taxon>Metazoa</taxon>
        <taxon>Spiralia</taxon>
        <taxon>Lophotrochozoa</taxon>
        <taxon>Mollusca</taxon>
        <taxon>Gastropoda</taxon>
        <taxon>Heterobranchia</taxon>
        <taxon>Euthyneura</taxon>
        <taxon>Panpulmonata</taxon>
        <taxon>Sacoglossa</taxon>
        <taxon>Placobranchoidea</taxon>
        <taxon>Plakobranchidae</taxon>
        <taxon>Plakobranchus</taxon>
    </lineage>
</organism>
<comment type="caution">
    <text evidence="1">The sequence shown here is derived from an EMBL/GenBank/DDBJ whole genome shotgun (WGS) entry which is preliminary data.</text>
</comment>
<name>A0AAV3YV38_9GAST</name>
<sequence>MKSIKFGAKFQQEIKNSPSKDEVRFRCKEMLVEALKQVNKRIPPAKDVFKNLSYLNPACVLSQTSKANVVDLPFQHLITSAIEEQYRKVNFVNWLEEKAFQKNGIPQD</sequence>
<gene>
    <name evidence="1" type="ORF">PoB_001344400</name>
</gene>
<dbReference type="EMBL" id="BLXT01001622">
    <property type="protein sequence ID" value="GFN86938.1"/>
    <property type="molecule type" value="Genomic_DNA"/>
</dbReference>
<dbReference type="AlphaFoldDB" id="A0AAV3YV38"/>